<dbReference type="Gene3D" id="3.40.50.300">
    <property type="entry name" value="P-loop containing nucleotide triphosphate hydrolases"/>
    <property type="match status" value="2"/>
</dbReference>
<dbReference type="PROSITE" id="PS00211">
    <property type="entry name" value="ABC_TRANSPORTER_1"/>
    <property type="match status" value="2"/>
</dbReference>
<dbReference type="InterPro" id="IPR003439">
    <property type="entry name" value="ABC_transporter-like_ATP-bd"/>
</dbReference>
<gene>
    <name evidence="7" type="ORF">ACFQ1Z_00570</name>
</gene>
<dbReference type="SUPFAM" id="SSF52540">
    <property type="entry name" value="P-loop containing nucleoside triphosphate hydrolases"/>
    <property type="match status" value="2"/>
</dbReference>
<dbReference type="Pfam" id="PF00005">
    <property type="entry name" value="ABC_tran"/>
    <property type="match status" value="2"/>
</dbReference>
<reference evidence="8" key="1">
    <citation type="journal article" date="2019" name="Int. J. Syst. Evol. Microbiol.">
        <title>The Global Catalogue of Microorganisms (GCM) 10K type strain sequencing project: providing services to taxonomists for standard genome sequencing and annotation.</title>
        <authorList>
            <consortium name="The Broad Institute Genomics Platform"/>
            <consortium name="The Broad Institute Genome Sequencing Center for Infectious Disease"/>
            <person name="Wu L."/>
            <person name="Ma J."/>
        </authorList>
    </citation>
    <scope>NUCLEOTIDE SEQUENCE [LARGE SCALE GENOMIC DNA]</scope>
    <source>
        <strain evidence="8">CCUG 58412</strain>
    </source>
</reference>
<evidence type="ECO:0000256" key="2">
    <source>
        <dbReference type="ARBA" id="ARBA00022448"/>
    </source>
</evidence>
<evidence type="ECO:0000313" key="7">
    <source>
        <dbReference type="EMBL" id="MFD0912026.1"/>
    </source>
</evidence>
<dbReference type="InterPro" id="IPR003593">
    <property type="entry name" value="AAA+_ATPase"/>
</dbReference>
<dbReference type="PANTHER" id="PTHR43776:SF7">
    <property type="entry name" value="D,D-DIPEPTIDE TRANSPORT ATP-BINDING PROTEIN DDPF-RELATED"/>
    <property type="match status" value="1"/>
</dbReference>
<feature type="domain" description="ABC transporter" evidence="6">
    <location>
        <begin position="15"/>
        <end position="263"/>
    </location>
</feature>
<evidence type="ECO:0000256" key="4">
    <source>
        <dbReference type="ARBA" id="ARBA00022741"/>
    </source>
</evidence>
<dbReference type="Proteomes" id="UP001597128">
    <property type="component" value="Unassembled WGS sequence"/>
</dbReference>
<keyword evidence="4" id="KW-0547">Nucleotide-binding</keyword>
<accession>A0ABW3F5B0</accession>
<dbReference type="Pfam" id="PF08352">
    <property type="entry name" value="oligo_HPY"/>
    <property type="match status" value="2"/>
</dbReference>
<dbReference type="InterPro" id="IPR013563">
    <property type="entry name" value="Oligopep_ABC_C"/>
</dbReference>
<dbReference type="SMART" id="SM00382">
    <property type="entry name" value="AAA"/>
    <property type="match status" value="2"/>
</dbReference>
<sequence>MLDSVQLQPALSPALQVKDLAVGLSDGTAIVSGINFEVQAGQILALVGESGSGKTTIATALLAHTRAGAHISAGEIRIGGLDILALDAQQLRRVRGKQVSYVPQNPSTALNPLITIRAHLQDVLRAHQPGLTVAQQHASIISALKDVELLHDDAFLNRYPHQLSGGQQQRVMLALSFITRPGVIVLDEPTTALDVTTQAKVLLTVKKLCQSYGVAAIYVSHDLAVVKQIADHVIVLYGGRIAEQASTAQLFSQPLHPYSQGLISAIPDIHLRSIPVPIGGSAPSLQSRGSGCVFVARCKLATADCNTLVPPLAQVHAHTQHAVACINMVKPLPLKLVSPLEVVKARVPDAGSQQALAEQPLLAVNKLSASYDGKAVLKQVSFHLQRGECLALVGESGSGKTTISRVLAGLNAQASGQLYFNGDALSFVARSRPAAVSHQIQYIFQNPYQSLNPRQSVRQTLVNAISHYFPERLRQKDDIVNAALQRVALDTAIADRFPRELSGGELQRVSIARALVCEPSLLICDEITSALDVSVQAAILELIKSLQKNGLAIIFVTHNLGIVRSISDRVLVLKSGVIVESGAVDGLLDQPRHAYTRALIKDSPSIVDV</sequence>
<protein>
    <submittedName>
        <fullName evidence="7">ABC transporter ATP-binding protein</fullName>
    </submittedName>
</protein>
<evidence type="ECO:0000259" key="6">
    <source>
        <dbReference type="PROSITE" id="PS50893"/>
    </source>
</evidence>
<dbReference type="GO" id="GO:0005524">
    <property type="term" value="F:ATP binding"/>
    <property type="evidence" value="ECO:0007669"/>
    <property type="project" value="UniProtKB-KW"/>
</dbReference>
<evidence type="ECO:0000313" key="8">
    <source>
        <dbReference type="Proteomes" id="UP001597128"/>
    </source>
</evidence>
<dbReference type="InterPro" id="IPR050319">
    <property type="entry name" value="ABC_transp_ATP-bind"/>
</dbReference>
<evidence type="ECO:0000256" key="3">
    <source>
        <dbReference type="ARBA" id="ARBA00022475"/>
    </source>
</evidence>
<dbReference type="EMBL" id="JBHTKB010000001">
    <property type="protein sequence ID" value="MFD0912026.1"/>
    <property type="molecule type" value="Genomic_DNA"/>
</dbReference>
<dbReference type="RefSeq" id="WP_379054583.1">
    <property type="nucleotide sequence ID" value="NZ_JBHTKB010000001.1"/>
</dbReference>
<organism evidence="7 8">
    <name type="scientific">Methylophilus luteus</name>
    <dbReference type="NCBI Taxonomy" id="640108"/>
    <lineage>
        <taxon>Bacteria</taxon>
        <taxon>Pseudomonadati</taxon>
        <taxon>Pseudomonadota</taxon>
        <taxon>Betaproteobacteria</taxon>
        <taxon>Nitrosomonadales</taxon>
        <taxon>Methylophilaceae</taxon>
        <taxon>Methylophilus</taxon>
    </lineage>
</organism>
<dbReference type="CDD" id="cd03257">
    <property type="entry name" value="ABC_NikE_OppD_transporters"/>
    <property type="match status" value="2"/>
</dbReference>
<proteinExistence type="inferred from homology"/>
<dbReference type="PROSITE" id="PS50893">
    <property type="entry name" value="ABC_TRANSPORTER_2"/>
    <property type="match status" value="2"/>
</dbReference>
<keyword evidence="3" id="KW-0472">Membrane</keyword>
<keyword evidence="8" id="KW-1185">Reference proteome</keyword>
<name>A0ABW3F5B0_9PROT</name>
<keyword evidence="5 7" id="KW-0067">ATP-binding</keyword>
<keyword evidence="3" id="KW-1003">Cell membrane</keyword>
<dbReference type="InterPro" id="IPR017871">
    <property type="entry name" value="ABC_transporter-like_CS"/>
</dbReference>
<comment type="caution">
    <text evidence="7">The sequence shown here is derived from an EMBL/GenBank/DDBJ whole genome shotgun (WGS) entry which is preliminary data.</text>
</comment>
<evidence type="ECO:0000256" key="5">
    <source>
        <dbReference type="ARBA" id="ARBA00022840"/>
    </source>
</evidence>
<keyword evidence="2" id="KW-0813">Transport</keyword>
<dbReference type="InterPro" id="IPR027417">
    <property type="entry name" value="P-loop_NTPase"/>
</dbReference>
<dbReference type="NCBIfam" id="NF008453">
    <property type="entry name" value="PRK11308.1"/>
    <property type="match status" value="2"/>
</dbReference>
<evidence type="ECO:0000256" key="1">
    <source>
        <dbReference type="ARBA" id="ARBA00005417"/>
    </source>
</evidence>
<feature type="domain" description="ABC transporter" evidence="6">
    <location>
        <begin position="362"/>
        <end position="600"/>
    </location>
</feature>
<comment type="similarity">
    <text evidence="1">Belongs to the ABC transporter superfamily.</text>
</comment>
<dbReference type="NCBIfam" id="TIGR01727">
    <property type="entry name" value="oligo_HPY"/>
    <property type="match status" value="1"/>
</dbReference>
<dbReference type="PANTHER" id="PTHR43776">
    <property type="entry name" value="TRANSPORT ATP-BINDING PROTEIN"/>
    <property type="match status" value="1"/>
</dbReference>